<protein>
    <submittedName>
        <fullName evidence="1">Uncharacterized protein</fullName>
    </submittedName>
</protein>
<gene>
    <name evidence="1" type="ORF">GCM10023205_77010</name>
</gene>
<organism evidence="1 2">
    <name type="scientific">Yinghuangia aomiensis</name>
    <dbReference type="NCBI Taxonomy" id="676205"/>
    <lineage>
        <taxon>Bacteria</taxon>
        <taxon>Bacillati</taxon>
        <taxon>Actinomycetota</taxon>
        <taxon>Actinomycetes</taxon>
        <taxon>Kitasatosporales</taxon>
        <taxon>Streptomycetaceae</taxon>
        <taxon>Yinghuangia</taxon>
    </lineage>
</organism>
<accession>A0ABP9I9Z4</accession>
<name>A0ABP9I9Z4_9ACTN</name>
<sequence length="260" mass="29270">MDSRTRGARTMGRHKVDLQLAYEPREEWAHFVLHIEPEGGHVASAFNRALSFEERDSPYVHEWLGRLRSCEPTALHCALVEKAKIPRLFHPCVYDDKDSPAAVQRSGCTCRQTWYDPEFGLPVVGEHYRTVGGAIETWTYLTYTPLALRANDTFEALIVDAQAGQYWIRTGDGILALAPQDRLRGFNIGYGGGGPTELARYIQRIVASRGRDTGVDVTRRHRDADLPRHIHDWVSNKAAAVTAELTLEDLAAIQRGHRRA</sequence>
<evidence type="ECO:0000313" key="1">
    <source>
        <dbReference type="EMBL" id="GAA4992945.1"/>
    </source>
</evidence>
<comment type="caution">
    <text evidence="1">The sequence shown here is derived from an EMBL/GenBank/DDBJ whole genome shotgun (WGS) entry which is preliminary data.</text>
</comment>
<proteinExistence type="predicted"/>
<dbReference type="Proteomes" id="UP001500466">
    <property type="component" value="Unassembled WGS sequence"/>
</dbReference>
<keyword evidence="2" id="KW-1185">Reference proteome</keyword>
<dbReference type="EMBL" id="BAABHS010000048">
    <property type="protein sequence ID" value="GAA4992945.1"/>
    <property type="molecule type" value="Genomic_DNA"/>
</dbReference>
<evidence type="ECO:0000313" key="2">
    <source>
        <dbReference type="Proteomes" id="UP001500466"/>
    </source>
</evidence>
<reference evidence="2" key="1">
    <citation type="journal article" date="2019" name="Int. J. Syst. Evol. Microbiol.">
        <title>The Global Catalogue of Microorganisms (GCM) 10K type strain sequencing project: providing services to taxonomists for standard genome sequencing and annotation.</title>
        <authorList>
            <consortium name="The Broad Institute Genomics Platform"/>
            <consortium name="The Broad Institute Genome Sequencing Center for Infectious Disease"/>
            <person name="Wu L."/>
            <person name="Ma J."/>
        </authorList>
    </citation>
    <scope>NUCLEOTIDE SEQUENCE [LARGE SCALE GENOMIC DNA]</scope>
    <source>
        <strain evidence="2">JCM 17986</strain>
    </source>
</reference>